<dbReference type="InterPro" id="IPR010918">
    <property type="entry name" value="PurM-like_C_dom"/>
</dbReference>
<accession>A0A2T9ZIQ2</accession>
<evidence type="ECO:0000256" key="1">
    <source>
        <dbReference type="ARBA" id="ARBA00004920"/>
    </source>
</evidence>
<dbReference type="GO" id="GO:0046872">
    <property type="term" value="F:metal ion binding"/>
    <property type="evidence" value="ECO:0007669"/>
    <property type="project" value="UniProtKB-KW"/>
</dbReference>
<dbReference type="InterPro" id="IPR036604">
    <property type="entry name" value="PurS-like_sf"/>
</dbReference>
<keyword evidence="6" id="KW-0547">Nucleotide-binding</keyword>
<dbReference type="SUPFAM" id="SSF52317">
    <property type="entry name" value="Class I glutamine amidotransferase-like"/>
    <property type="match status" value="1"/>
</dbReference>
<evidence type="ECO:0000259" key="15">
    <source>
        <dbReference type="Pfam" id="PF18076"/>
    </source>
</evidence>
<dbReference type="Gene3D" id="1.10.8.750">
    <property type="entry name" value="Phosphoribosylformylglycinamidine synthase, linker domain"/>
    <property type="match status" value="1"/>
</dbReference>
<dbReference type="FunFam" id="3.90.650.10:FF:000024">
    <property type="entry name" value="Phosphoribosylformylglycinamidine synthase"/>
    <property type="match status" value="1"/>
</dbReference>
<evidence type="ECO:0000313" key="18">
    <source>
        <dbReference type="Proteomes" id="UP000245609"/>
    </source>
</evidence>
<dbReference type="PROSITE" id="PS51273">
    <property type="entry name" value="GATASE_TYPE_1"/>
    <property type="match status" value="1"/>
</dbReference>
<dbReference type="SUPFAM" id="SSF55326">
    <property type="entry name" value="PurM N-terminal domain-like"/>
    <property type="match status" value="2"/>
</dbReference>
<evidence type="ECO:0000256" key="3">
    <source>
        <dbReference type="ARBA" id="ARBA00012747"/>
    </source>
</evidence>
<dbReference type="PANTHER" id="PTHR10099:SF1">
    <property type="entry name" value="PHOSPHORIBOSYLFORMYLGLYCINAMIDINE SYNTHASE"/>
    <property type="match status" value="1"/>
</dbReference>
<keyword evidence="18" id="KW-1185">Reference proteome</keyword>
<dbReference type="NCBIfam" id="NF003672">
    <property type="entry name" value="PRK05297.1"/>
    <property type="match status" value="1"/>
</dbReference>
<evidence type="ECO:0000256" key="11">
    <source>
        <dbReference type="ARBA" id="ARBA00029823"/>
    </source>
</evidence>
<comment type="similarity">
    <text evidence="2">In the N-terminal section; belongs to the FGAMS family.</text>
</comment>
<feature type="domain" description="PurM-like C-terminal" evidence="13">
    <location>
        <begin position="541"/>
        <end position="696"/>
    </location>
</feature>
<dbReference type="InterPro" id="IPR029062">
    <property type="entry name" value="Class_I_gatase-like"/>
</dbReference>
<dbReference type="EMBL" id="MBFS01000120">
    <property type="protein sequence ID" value="PVV04461.1"/>
    <property type="molecule type" value="Genomic_DNA"/>
</dbReference>
<dbReference type="SUPFAM" id="SSF82697">
    <property type="entry name" value="PurS-like"/>
    <property type="match status" value="1"/>
</dbReference>
<dbReference type="HAMAP" id="MF_00419">
    <property type="entry name" value="PurL_1"/>
    <property type="match status" value="1"/>
</dbReference>
<comment type="caution">
    <text evidence="17">The sequence shown here is derived from an EMBL/GenBank/DDBJ whole genome shotgun (WGS) entry which is preliminary data.</text>
</comment>
<dbReference type="OrthoDB" id="6666987at2759"/>
<proteinExistence type="inferred from homology"/>
<keyword evidence="5" id="KW-0479">Metal-binding</keyword>
<organism evidence="17 18">
    <name type="scientific">Smittium megazygosporum</name>
    <dbReference type="NCBI Taxonomy" id="133381"/>
    <lineage>
        <taxon>Eukaryota</taxon>
        <taxon>Fungi</taxon>
        <taxon>Fungi incertae sedis</taxon>
        <taxon>Zoopagomycota</taxon>
        <taxon>Kickxellomycotina</taxon>
        <taxon>Harpellomycetes</taxon>
        <taxon>Harpellales</taxon>
        <taxon>Legeriomycetaceae</taxon>
        <taxon>Smittium</taxon>
    </lineage>
</organism>
<dbReference type="SUPFAM" id="SSF56042">
    <property type="entry name" value="PurM C-terminal domain-like"/>
    <property type="match status" value="2"/>
</dbReference>
<dbReference type="GO" id="GO:0006189">
    <property type="term" value="P:'de novo' IMP biosynthetic process"/>
    <property type="evidence" value="ECO:0007669"/>
    <property type="project" value="UniProtKB-UniPathway"/>
</dbReference>
<dbReference type="FunFam" id="3.30.1330.10:FF:000005">
    <property type="entry name" value="Phosphoribosylformylglycinamidine synthase"/>
    <property type="match status" value="1"/>
</dbReference>
<dbReference type="UniPathway" id="UPA00074">
    <property type="reaction ID" value="UER00128"/>
</dbReference>
<dbReference type="InterPro" id="IPR036921">
    <property type="entry name" value="PurM-like_N_sf"/>
</dbReference>
<dbReference type="EC" id="6.3.5.3" evidence="3"/>
<dbReference type="Gene3D" id="3.30.1330.10">
    <property type="entry name" value="PurM-like, N-terminal domain"/>
    <property type="match status" value="2"/>
</dbReference>
<comment type="pathway">
    <text evidence="1">Purine metabolism; IMP biosynthesis via de novo pathway; 5-amino-1-(5-phospho-D-ribosyl)imidazole from N(2)-formyl-N(1)-(5-phospho-D-ribosyl)glycinamide: step 1/2.</text>
</comment>
<dbReference type="InterPro" id="IPR036676">
    <property type="entry name" value="PurM-like_C_sf"/>
</dbReference>
<dbReference type="CDD" id="cd02203">
    <property type="entry name" value="PurL_repeat1"/>
    <property type="match status" value="1"/>
</dbReference>
<name>A0A2T9ZIQ2_9FUNG</name>
<evidence type="ECO:0000256" key="4">
    <source>
        <dbReference type="ARBA" id="ARBA00022598"/>
    </source>
</evidence>
<evidence type="ECO:0000256" key="12">
    <source>
        <dbReference type="ARBA" id="ARBA00032632"/>
    </source>
</evidence>
<dbReference type="GO" id="GO:0005524">
    <property type="term" value="F:ATP binding"/>
    <property type="evidence" value="ECO:0007669"/>
    <property type="project" value="UniProtKB-KW"/>
</dbReference>
<dbReference type="CDD" id="cd02204">
    <property type="entry name" value="PurL_repeat2"/>
    <property type="match status" value="1"/>
</dbReference>
<dbReference type="Gene3D" id="3.90.650.10">
    <property type="entry name" value="PurM-like C-terminal domain"/>
    <property type="match status" value="2"/>
</dbReference>
<keyword evidence="9" id="KW-0460">Magnesium</keyword>
<dbReference type="Pfam" id="PF13507">
    <property type="entry name" value="GATase_5"/>
    <property type="match status" value="1"/>
</dbReference>
<keyword evidence="4" id="KW-0436">Ligase</keyword>
<feature type="domain" description="Phosphoribosylformylglycinamidine synthase N-terminal" evidence="15">
    <location>
        <begin position="115"/>
        <end position="211"/>
    </location>
</feature>
<dbReference type="Pfam" id="PF02769">
    <property type="entry name" value="AIRS_C"/>
    <property type="match status" value="2"/>
</dbReference>
<keyword evidence="8" id="KW-0067">ATP-binding</keyword>
<dbReference type="STRING" id="133381.A0A2T9ZIQ2"/>
<keyword evidence="7" id="KW-0658">Purine biosynthesis</keyword>
<dbReference type="Pfam" id="PF22689">
    <property type="entry name" value="FGAR-AT_PurM_N-like"/>
    <property type="match status" value="1"/>
</dbReference>
<dbReference type="Proteomes" id="UP000245609">
    <property type="component" value="Unassembled WGS sequence"/>
</dbReference>
<dbReference type="InterPro" id="IPR041609">
    <property type="entry name" value="PurL_linker"/>
</dbReference>
<gene>
    <name evidence="17" type="ORF">BB560_001042</name>
</gene>
<dbReference type="Gene3D" id="3.40.50.880">
    <property type="match status" value="1"/>
</dbReference>
<dbReference type="Pfam" id="PF18072">
    <property type="entry name" value="FGAR-AT_linker"/>
    <property type="match status" value="1"/>
</dbReference>
<evidence type="ECO:0000256" key="2">
    <source>
        <dbReference type="ARBA" id="ARBA00008608"/>
    </source>
</evidence>
<evidence type="ECO:0000256" key="7">
    <source>
        <dbReference type="ARBA" id="ARBA00022755"/>
    </source>
</evidence>
<evidence type="ECO:0000313" key="17">
    <source>
        <dbReference type="EMBL" id="PVV04461.1"/>
    </source>
</evidence>
<evidence type="ECO:0000259" key="14">
    <source>
        <dbReference type="Pfam" id="PF18072"/>
    </source>
</evidence>
<feature type="domain" description="PurM-like C-terminal" evidence="13">
    <location>
        <begin position="1011"/>
        <end position="1112"/>
    </location>
</feature>
<evidence type="ECO:0000256" key="8">
    <source>
        <dbReference type="ARBA" id="ARBA00022840"/>
    </source>
</evidence>
<evidence type="ECO:0000256" key="10">
    <source>
        <dbReference type="ARBA" id="ARBA00022962"/>
    </source>
</evidence>
<dbReference type="GO" id="GO:0005737">
    <property type="term" value="C:cytoplasm"/>
    <property type="evidence" value="ECO:0007669"/>
    <property type="project" value="TreeGrafter"/>
</dbReference>
<dbReference type="CDD" id="cd01740">
    <property type="entry name" value="GATase1_FGAR_AT"/>
    <property type="match status" value="1"/>
</dbReference>
<dbReference type="GO" id="GO:0004642">
    <property type="term" value="F:phosphoribosylformylglycinamidine synthase activity"/>
    <property type="evidence" value="ECO:0007669"/>
    <property type="project" value="UniProtKB-EC"/>
</dbReference>
<dbReference type="SUPFAM" id="SSF109736">
    <property type="entry name" value="FGAM synthase PurL, linker domain"/>
    <property type="match status" value="1"/>
</dbReference>
<evidence type="ECO:0000256" key="9">
    <source>
        <dbReference type="ARBA" id="ARBA00022842"/>
    </source>
</evidence>
<protein>
    <recommendedName>
        <fullName evidence="3">phosphoribosylformylglycinamidine synthase</fullName>
        <ecNumber evidence="3">6.3.5.3</ecNumber>
    </recommendedName>
    <alternativeName>
        <fullName evidence="12">Formylglycinamide ribonucleotide amidotransferase</fullName>
    </alternativeName>
    <alternativeName>
        <fullName evidence="11">Formylglycinamide ribotide amidotransferase</fullName>
    </alternativeName>
</protein>
<dbReference type="SMART" id="SM01211">
    <property type="entry name" value="GATase_5"/>
    <property type="match status" value="1"/>
</dbReference>
<dbReference type="InterPro" id="IPR055181">
    <property type="entry name" value="FGAR-AT_PurM_N-like"/>
</dbReference>
<dbReference type="InterPro" id="IPR040707">
    <property type="entry name" value="FGAR-AT_N"/>
</dbReference>
<evidence type="ECO:0000256" key="6">
    <source>
        <dbReference type="ARBA" id="ARBA00022741"/>
    </source>
</evidence>
<dbReference type="NCBIfam" id="TIGR01735">
    <property type="entry name" value="FGAM_synt"/>
    <property type="match status" value="1"/>
</dbReference>
<feature type="domain" description="Phosphoribosylformylglycinamidine synthase linker" evidence="14">
    <location>
        <begin position="245"/>
        <end position="306"/>
    </location>
</feature>
<evidence type="ECO:0000259" key="13">
    <source>
        <dbReference type="Pfam" id="PF02769"/>
    </source>
</evidence>
<dbReference type="InterPro" id="IPR010073">
    <property type="entry name" value="PurL_large"/>
</dbReference>
<feature type="domain" description="FGAR-AT PurM N-terminal-like" evidence="16">
    <location>
        <begin position="772"/>
        <end position="948"/>
    </location>
</feature>
<reference evidence="17 18" key="1">
    <citation type="journal article" date="2018" name="MBio">
        <title>Comparative Genomics Reveals the Core Gene Toolbox for the Fungus-Insect Symbiosis.</title>
        <authorList>
            <person name="Wang Y."/>
            <person name="Stata M."/>
            <person name="Wang W."/>
            <person name="Stajich J.E."/>
            <person name="White M.M."/>
            <person name="Moncalvo J.M."/>
        </authorList>
    </citation>
    <scope>NUCLEOTIDE SEQUENCE [LARGE SCALE GENOMIC DNA]</scope>
    <source>
        <strain evidence="17 18">SC-DP-2</strain>
    </source>
</reference>
<dbReference type="PANTHER" id="PTHR10099">
    <property type="entry name" value="PHOSPHORIBOSYLFORMYLGLYCINAMIDINE SYNTHASE"/>
    <property type="match status" value="1"/>
</dbReference>
<evidence type="ECO:0000256" key="5">
    <source>
        <dbReference type="ARBA" id="ARBA00022723"/>
    </source>
</evidence>
<dbReference type="Pfam" id="PF18076">
    <property type="entry name" value="FGAR-AT_N"/>
    <property type="match status" value="1"/>
</dbReference>
<keyword evidence="10" id="KW-0315">Glutamine amidotransferase</keyword>
<evidence type="ECO:0000259" key="16">
    <source>
        <dbReference type="Pfam" id="PF22689"/>
    </source>
</evidence>
<sequence>MSFNFNSMLVVPGSPALSSFRSAALLQKLQAFFPSIVSVSSQTVYFIDLNPNVPVSSIAKVTSPSNFDSLHLSSSDTAQPASPFTIHHWETLRSLLSLNKASSESLLSCLIISDSPHPLLPSSASQSCLPLLVLPRSGTTSPWNSKATDILNICGLSSFFTQIEKATLYTLNFSGPMPSSDFGHYSSIHHLLFDPMTDQIYPNIPPHHSVFKHLDPRPLQFVDLGASSNSASAEEQSYQAALLKLSAANTTLGLALTQDEIEYLVNAYTGLSPKTSSDSASALNRNPTDAELMMFAQVNSEHCRHKIFSADWILENKPQTLSLFQMIKNTQSLNPDYVLSAYSDNAAVLESSDPQKIRLFIPSHQKNNEYAFLSSSEAASDPIHIIVKVETHNHPTAVSPFPGAATGTGGEIRDEGAVGLGSKSKCGLAGYTVSNLMIPGFIQPWETDSLAISYPPNIASSLDIMLEAPIGAAAFANEFGRPGLLGYFRTFFHTIPKPTPQTTSASSDKSADIFGFHKPIMIAGGLGNVRSQHMLKKPFNPGSSLIVLGGPALLIGLGGGAASSQDSGAQSAHLDFASVQRANPEIERRCQMVIDGCTQLGSLNPIACIHDVGAGGLSNALPELVWDSNLGAIIDIRKVHSGDVSLSPMEIWCNEAQERYVIAIESQENLDLFSEIANRERCPFSVVGTSTLEKHLLVTDSLLNQTVIDLPMETLFGKPPKMLCTDAQVKRSTAPFDLTLSKYFASDHNKPDFITRLNQSVERLLCLPAVASKSFLITIGDRSVSGLVSREQMVGPYQVPVSDVAVSRSTFDTECLTGEAMSMGERPSIAMLNSAASARMCVGESITNLAAASIDTIKRVKLSANWMSSSKTPGEGYNLYQAVQAIGMDLCPALGISIPVGKDSLSMQTQWKTKQNSSQDAKDAADTNSTEFVTKVVSPLSLVITAFSAVDNVFKTLTPQLITNEECSQQTHLLFIDLANGKQRIGGSCLAQVFNELGVLPPDVESPSDLVAFFNAMHKARDHILAYHDRSDGGLFTTLTEMAFAGHVGLDINIDPILDTSSANLESADASSPTCFEAAVTRSLFNEELGAVIQVKSSDVESVTNTFIECGLSKEKIINVGMVKSAPSDESSDYISISSSSAESPIFYKKTSDLYKLWSLTSYKLQELRDNPDSARSEYEIQPDFSRANSTFGGSKIDYIVKDPRPTKKSLCELVPFVDFSKQSGSCNSGDIRDEEETSPSSIPKKIKLNLEWPKVAVLREQGVNSHVESAFAFYNAGFVPVDVHMTDIISGKVGLSGFDGLIACGGFAYGDVYGAGAGWATTILESSVARAEFSNFFNRTDTFAMGVCNGCQMLAQLTDLIPGTKSWPKFVRNESEQYEGRTVMVEIVKERVEELKDNVFLQNMEGDKIPIAVAHGEGRAMFESDEKRELFMKNGLGVIRYYRNLESSGPDGANAGANSNVSEGDEKLAYPMNPNGSEYNIAGVISETGRVLAMMPHPERVVLASSNSYLLDKSKVQGSKQEQPEFGPWARINLN</sequence>